<keyword evidence="5" id="KW-0812">Transmembrane</keyword>
<protein>
    <submittedName>
        <fullName evidence="7">C40 family peptidase</fullName>
    </submittedName>
</protein>
<feature type="domain" description="NlpC/P60" evidence="6">
    <location>
        <begin position="150"/>
        <end position="269"/>
    </location>
</feature>
<feature type="transmembrane region" description="Helical" evidence="5">
    <location>
        <begin position="12"/>
        <end position="35"/>
    </location>
</feature>
<evidence type="ECO:0000256" key="1">
    <source>
        <dbReference type="ARBA" id="ARBA00007074"/>
    </source>
</evidence>
<dbReference type="RefSeq" id="WP_238032716.1">
    <property type="nucleotide sequence ID" value="NZ_JAKNFS010000002.1"/>
</dbReference>
<dbReference type="GO" id="GO:0008234">
    <property type="term" value="F:cysteine-type peptidase activity"/>
    <property type="evidence" value="ECO:0007669"/>
    <property type="project" value="UniProtKB-KW"/>
</dbReference>
<reference evidence="7" key="1">
    <citation type="submission" date="2022-01" db="EMBL/GenBank/DDBJ databases">
        <title>Collection of gut derived symbiotic bacterial strains cultured from healthy donors.</title>
        <authorList>
            <person name="Lin H."/>
            <person name="Kohout C."/>
            <person name="Waligurski E."/>
            <person name="Pamer E.G."/>
        </authorList>
    </citation>
    <scope>NUCLEOTIDE SEQUENCE</scope>
    <source>
        <strain evidence="7">DFI.5.49</strain>
    </source>
</reference>
<evidence type="ECO:0000256" key="2">
    <source>
        <dbReference type="ARBA" id="ARBA00022670"/>
    </source>
</evidence>
<accession>A0AAE3JQM3</accession>
<proteinExistence type="inferred from homology"/>
<dbReference type="Gene3D" id="3.90.1720.10">
    <property type="entry name" value="endopeptidase domain like (from Nostoc punctiforme)"/>
    <property type="match status" value="1"/>
</dbReference>
<dbReference type="GO" id="GO:0006508">
    <property type="term" value="P:proteolysis"/>
    <property type="evidence" value="ECO:0007669"/>
    <property type="project" value="UniProtKB-KW"/>
</dbReference>
<dbReference type="InterPro" id="IPR038765">
    <property type="entry name" value="Papain-like_cys_pep_sf"/>
</dbReference>
<dbReference type="PROSITE" id="PS51935">
    <property type="entry name" value="NLPC_P60"/>
    <property type="match status" value="1"/>
</dbReference>
<keyword evidence="3" id="KW-0378">Hydrolase</keyword>
<comment type="similarity">
    <text evidence="1">Belongs to the peptidase C40 family.</text>
</comment>
<dbReference type="Proteomes" id="UP001199915">
    <property type="component" value="Unassembled WGS sequence"/>
</dbReference>
<keyword evidence="5" id="KW-1133">Transmembrane helix</keyword>
<dbReference type="InterPro" id="IPR051794">
    <property type="entry name" value="PG_Endopeptidase_C40"/>
</dbReference>
<dbReference type="EMBL" id="JAKNFS010000002">
    <property type="protein sequence ID" value="MCG4764165.1"/>
    <property type="molecule type" value="Genomic_DNA"/>
</dbReference>
<sequence length="269" mass="29637">MKLKRLRRGNGVFIYGCFMLLLIYALVIGVIQTYAIRQMALKAQNAVDSIADGVAIYMIQNDGASYQEAYTQAEKLKKLLQSKTNIDIVDLQMDADAFEKNKIRVTLSVGQWYLPSLASIHWDQDKTKYQIQKTATTEFISSNSYGTGATAQGTAIVQFALQWVGNPYVWGGNSLTNGIDCSHFVWQCLTHCGVYSGPYATSGEWRSLGQPVADLAHAKAGDVLCYAGHVAIYDGNGMIVEAKNETAGITHDRSADCRPILAIRRFTTD</sequence>
<evidence type="ECO:0000256" key="4">
    <source>
        <dbReference type="ARBA" id="ARBA00022807"/>
    </source>
</evidence>
<evidence type="ECO:0000256" key="5">
    <source>
        <dbReference type="SAM" id="Phobius"/>
    </source>
</evidence>
<dbReference type="PANTHER" id="PTHR47359:SF3">
    <property type="entry name" value="NLP_P60 DOMAIN-CONTAINING PROTEIN-RELATED"/>
    <property type="match status" value="1"/>
</dbReference>
<dbReference type="Pfam" id="PF00877">
    <property type="entry name" value="NLPC_P60"/>
    <property type="match status" value="1"/>
</dbReference>
<organism evidence="7 8">
    <name type="scientific">Fusicatenibacter saccharivorans</name>
    <dbReference type="NCBI Taxonomy" id="1150298"/>
    <lineage>
        <taxon>Bacteria</taxon>
        <taxon>Bacillati</taxon>
        <taxon>Bacillota</taxon>
        <taxon>Clostridia</taxon>
        <taxon>Lachnospirales</taxon>
        <taxon>Lachnospiraceae</taxon>
        <taxon>Fusicatenibacter</taxon>
    </lineage>
</organism>
<name>A0AAE3JQM3_9FIRM</name>
<gene>
    <name evidence="7" type="ORF">L0N21_01305</name>
</gene>
<evidence type="ECO:0000313" key="8">
    <source>
        <dbReference type="Proteomes" id="UP001199915"/>
    </source>
</evidence>
<keyword evidence="5" id="KW-0472">Membrane</keyword>
<evidence type="ECO:0000256" key="3">
    <source>
        <dbReference type="ARBA" id="ARBA00022801"/>
    </source>
</evidence>
<keyword evidence="4" id="KW-0788">Thiol protease</keyword>
<keyword evidence="2" id="KW-0645">Protease</keyword>
<dbReference type="SUPFAM" id="SSF54001">
    <property type="entry name" value="Cysteine proteinases"/>
    <property type="match status" value="1"/>
</dbReference>
<evidence type="ECO:0000313" key="7">
    <source>
        <dbReference type="EMBL" id="MCG4764165.1"/>
    </source>
</evidence>
<dbReference type="PANTHER" id="PTHR47359">
    <property type="entry name" value="PEPTIDOGLYCAN DL-ENDOPEPTIDASE CWLO"/>
    <property type="match status" value="1"/>
</dbReference>
<dbReference type="AlphaFoldDB" id="A0AAE3JQM3"/>
<comment type="caution">
    <text evidence="7">The sequence shown here is derived from an EMBL/GenBank/DDBJ whole genome shotgun (WGS) entry which is preliminary data.</text>
</comment>
<dbReference type="InterPro" id="IPR000064">
    <property type="entry name" value="NLP_P60_dom"/>
</dbReference>
<evidence type="ECO:0000259" key="6">
    <source>
        <dbReference type="PROSITE" id="PS51935"/>
    </source>
</evidence>